<dbReference type="GeneID" id="14874408"/>
<dbReference type="STRING" id="1054147.F4PPT5"/>
<evidence type="ECO:0000313" key="4">
    <source>
        <dbReference type="Proteomes" id="UP000007797"/>
    </source>
</evidence>
<dbReference type="KEGG" id="dfa:DFA_04517"/>
<dbReference type="InterPro" id="IPR018613">
    <property type="entry name" value="Ccdc97-like"/>
</dbReference>
<keyword evidence="4" id="KW-1185">Reference proteome</keyword>
<reference evidence="4" key="1">
    <citation type="journal article" date="2011" name="Genome Res.">
        <title>Phylogeny-wide analysis of social amoeba genomes highlights ancient origins for complex intercellular communication.</title>
        <authorList>
            <person name="Heidel A.J."/>
            <person name="Lawal H.M."/>
            <person name="Felder M."/>
            <person name="Schilde C."/>
            <person name="Helps N.R."/>
            <person name="Tunggal B."/>
            <person name="Rivero F."/>
            <person name="John U."/>
            <person name="Schleicher M."/>
            <person name="Eichinger L."/>
            <person name="Platzer M."/>
            <person name="Noegel A.A."/>
            <person name="Schaap P."/>
            <person name="Gloeckner G."/>
        </authorList>
    </citation>
    <scope>NUCLEOTIDE SEQUENCE [LARGE SCALE GENOMIC DNA]</scope>
    <source>
        <strain evidence="4">SH3</strain>
    </source>
</reference>
<organism evidence="3 4">
    <name type="scientific">Cavenderia fasciculata</name>
    <name type="common">Slime mold</name>
    <name type="synonym">Dictyostelium fasciculatum</name>
    <dbReference type="NCBI Taxonomy" id="261658"/>
    <lineage>
        <taxon>Eukaryota</taxon>
        <taxon>Amoebozoa</taxon>
        <taxon>Evosea</taxon>
        <taxon>Eumycetozoa</taxon>
        <taxon>Dictyostelia</taxon>
        <taxon>Acytosteliales</taxon>
        <taxon>Cavenderiaceae</taxon>
        <taxon>Cavenderia</taxon>
    </lineage>
</organism>
<dbReference type="InterPro" id="IPR040233">
    <property type="entry name" value="CCD97-like_C"/>
</dbReference>
<name>F4PPT5_CACFS</name>
<feature type="compositionally biased region" description="Acidic residues" evidence="1">
    <location>
        <begin position="263"/>
        <end position="280"/>
    </location>
</feature>
<dbReference type="OMA" id="HEDYINI"/>
<protein>
    <recommendedName>
        <fullName evidence="2">CCD97-like C-terminal domain-containing protein</fullName>
    </recommendedName>
</protein>
<evidence type="ECO:0000259" key="2">
    <source>
        <dbReference type="Pfam" id="PF09747"/>
    </source>
</evidence>
<dbReference type="PANTHER" id="PTHR31840">
    <property type="entry name" value="COILED-COIL DOMAIN-CONTAINING PROTEIN 97"/>
    <property type="match status" value="1"/>
</dbReference>
<feature type="region of interest" description="Disordered" evidence="1">
    <location>
        <begin position="252"/>
        <end position="297"/>
    </location>
</feature>
<gene>
    <name evidence="3" type="ORF">DFA_04517</name>
</gene>
<dbReference type="OrthoDB" id="333176at2759"/>
<dbReference type="PANTHER" id="PTHR31840:SF1">
    <property type="entry name" value="COILED-COIL DOMAIN-CONTAINING PROTEIN 97"/>
    <property type="match status" value="1"/>
</dbReference>
<dbReference type="Pfam" id="PF09747">
    <property type="entry name" value="CCD97-like_C"/>
    <property type="match status" value="1"/>
</dbReference>
<sequence>MEEQIIKDVYTQYIIDNKEEGKDNNIDKDYIKQLFETNIVLFLEKYGECLNLHQLEYIESIYVVDDDGSDSSCKYSVEHHLYRLYQKQTSKDNRDRIDNNRFNYQETKNKRYDYMVDKLIGTDYFSMEKCIDRHPFIYYHMISKYNHDYDDEQDESDRREPFKSSATLSERLLDNYHLEQLSIKRIETEFQEIQDITSKLGTLTRKNNDIFNDNQPYPLLYKWLQINNKQQLLSIIKEMYKRKSTLNQLKQQLENKKKRDRNDQDEEMEEDEEEEEEEEKEETKVENNDNGQKDDQSMVVVQEEDNDEIDAFIDLMKDLFINGQDKDFDYSLIDKQRVGMDDDKESQEDLLSLNRYGDPQPTKMATSRVYSLGENDDYDYEEEYRQSLLNK</sequence>
<dbReference type="Proteomes" id="UP000007797">
    <property type="component" value="Unassembled WGS sequence"/>
</dbReference>
<evidence type="ECO:0000256" key="1">
    <source>
        <dbReference type="SAM" id="MobiDB-lite"/>
    </source>
</evidence>
<proteinExistence type="predicted"/>
<feature type="compositionally biased region" description="Basic and acidic residues" evidence="1">
    <location>
        <begin position="281"/>
        <end position="296"/>
    </location>
</feature>
<accession>F4PPT5</accession>
<feature type="domain" description="CCD97-like C-terminal" evidence="2">
    <location>
        <begin position="109"/>
        <end position="349"/>
    </location>
</feature>
<evidence type="ECO:0000313" key="3">
    <source>
        <dbReference type="EMBL" id="EGG22398.1"/>
    </source>
</evidence>
<dbReference type="RefSeq" id="XP_004360249.1">
    <property type="nucleotide sequence ID" value="XM_004360192.1"/>
</dbReference>
<feature type="compositionally biased region" description="Basic and acidic residues" evidence="1">
    <location>
        <begin position="253"/>
        <end position="262"/>
    </location>
</feature>
<dbReference type="AlphaFoldDB" id="F4PPT5"/>
<dbReference type="EMBL" id="GL883009">
    <property type="protein sequence ID" value="EGG22398.1"/>
    <property type="molecule type" value="Genomic_DNA"/>
</dbReference>